<dbReference type="InterPro" id="IPR001245">
    <property type="entry name" value="Ser-Thr/Tyr_kinase_cat_dom"/>
</dbReference>
<dbReference type="PROSITE" id="PS50011">
    <property type="entry name" value="PROTEIN_KINASE_DOM"/>
    <property type="match status" value="1"/>
</dbReference>
<evidence type="ECO:0000256" key="15">
    <source>
        <dbReference type="ARBA" id="ARBA00023180"/>
    </source>
</evidence>
<comment type="subcellular location">
    <subcellularLocation>
        <location evidence="1">Membrane</location>
        <topology evidence="1">Single-pass type I membrane protein</topology>
    </subcellularLocation>
</comment>
<protein>
    <recommendedName>
        <fullName evidence="2">receptor protein-tyrosine kinase</fullName>
        <ecNumber evidence="2">2.7.10.1</ecNumber>
    </recommendedName>
</protein>
<dbReference type="CDD" id="cd00192">
    <property type="entry name" value="PTKc"/>
    <property type="match status" value="1"/>
</dbReference>
<dbReference type="Gene3D" id="2.170.300.10">
    <property type="entry name" value="Tie2 ligand-binding domain superfamily"/>
    <property type="match status" value="2"/>
</dbReference>
<dbReference type="GO" id="GO:0004714">
    <property type="term" value="F:transmembrane receptor protein tyrosine kinase activity"/>
    <property type="evidence" value="ECO:0007669"/>
    <property type="project" value="UniProtKB-EC"/>
</dbReference>
<keyword evidence="6 19" id="KW-0732">Signal</keyword>
<dbReference type="InterPro" id="IPR011009">
    <property type="entry name" value="Kinase-like_dom_sf"/>
</dbReference>
<dbReference type="GO" id="GO:0005886">
    <property type="term" value="C:plasma membrane"/>
    <property type="evidence" value="ECO:0007669"/>
    <property type="project" value="TreeGrafter"/>
</dbReference>
<evidence type="ECO:0000256" key="17">
    <source>
        <dbReference type="PROSITE-ProRule" id="PRU10141"/>
    </source>
</evidence>
<keyword evidence="4 21" id="KW-0808">Transferase</keyword>
<dbReference type="InterPro" id="IPR017441">
    <property type="entry name" value="Protein_kinase_ATP_BS"/>
</dbReference>
<evidence type="ECO:0000256" key="19">
    <source>
        <dbReference type="SAM" id="SignalP"/>
    </source>
</evidence>
<evidence type="ECO:0000256" key="14">
    <source>
        <dbReference type="ARBA" id="ARBA00023157"/>
    </source>
</evidence>
<evidence type="ECO:0000256" key="4">
    <source>
        <dbReference type="ARBA" id="ARBA00022679"/>
    </source>
</evidence>
<evidence type="ECO:0000256" key="3">
    <source>
        <dbReference type="ARBA" id="ARBA00022536"/>
    </source>
</evidence>
<keyword evidence="22" id="KW-1185">Reference proteome</keyword>
<evidence type="ECO:0000256" key="11">
    <source>
        <dbReference type="ARBA" id="ARBA00022989"/>
    </source>
</evidence>
<dbReference type="Gene3D" id="3.30.200.20">
    <property type="entry name" value="Phosphorylase Kinase, domain 1"/>
    <property type="match status" value="1"/>
</dbReference>
<evidence type="ECO:0000256" key="10">
    <source>
        <dbReference type="ARBA" id="ARBA00022840"/>
    </source>
</evidence>
<sequence>MKNCVYRIIIILSLVLIVETACTTENCRQICSQNCMMSCSDSGTCYGGCRHGWKGQSCDQACDDYTYGPNCGRSCGHCRNDEACDVRTGVCRNGCVAGWSGKLCNESCAAFTFGFDCMGRCGHCRQDKKCNLMTGHCSSGCKPGWTGERCDRECEPGTFGIDCALTCGRCSGNGSCDHETGYCTNGCRDGWLGSKCNRKCSPGYFGTGCRLHCGKCANGTCNHVNGKCGSVCSAGYNGQMCNHKCTNATYGANCGSKCGQCRDDADCDPISGMCTFGCDPGWQGLRCQQSCPAGYYGNACIYRCGFCAPGTTCNISDGSCDQGCEVGYTGLRCLDETGEKAKLDMKNLIVPVLVSCIGVLVVLFTVTLVYFIFIRPRHGRLFSRFYRLTTRSYQDPETHIYEQVVCGPWELNKYNLVLTNEKLGTGQFGMVKKGYFKKDRDHRLPVAVKSLRDNASEKDKNDFMNELNILKKVGQHPNVVCLVGACHIQGTMYLAMEFVKNGDLRSYLRKQRKAKHNLYANTKIISPVQQTMLLKFALDVSSGLNHLADKQIIHRDLAARNVLLDENLTAKVADFGLSKHEDTYVKTSNTRVPVRWMAPESLFNALYTTQSDVWSFGILLWEIATLGGTPYHGLDTQQMCNLLKQGFRMRRPENCDPSLYAMMLQCWNEKSECRPCFSELMMRLQRMLDDSQVYMNIEINEGNHYAEIK</sequence>
<evidence type="ECO:0000256" key="12">
    <source>
        <dbReference type="ARBA" id="ARBA00023136"/>
    </source>
</evidence>
<evidence type="ECO:0000313" key="22">
    <source>
        <dbReference type="Proteomes" id="UP000507470"/>
    </source>
</evidence>
<dbReference type="Proteomes" id="UP000507470">
    <property type="component" value="Unassembled WGS sequence"/>
</dbReference>
<keyword evidence="9" id="KW-0418">Kinase</keyword>
<dbReference type="Gene3D" id="1.10.510.10">
    <property type="entry name" value="Transferase(Phosphotransferase) domain 1"/>
    <property type="match status" value="1"/>
</dbReference>
<dbReference type="InterPro" id="IPR020635">
    <property type="entry name" value="Tyr_kinase_cat_dom"/>
</dbReference>
<dbReference type="GO" id="GO:0043235">
    <property type="term" value="C:receptor complex"/>
    <property type="evidence" value="ECO:0007669"/>
    <property type="project" value="TreeGrafter"/>
</dbReference>
<feature type="domain" description="Protein kinase" evidence="20">
    <location>
        <begin position="417"/>
        <end position="688"/>
    </location>
</feature>
<dbReference type="InterPro" id="IPR000719">
    <property type="entry name" value="Prot_kinase_dom"/>
</dbReference>
<dbReference type="SMART" id="SM00219">
    <property type="entry name" value="TyrKc"/>
    <property type="match status" value="1"/>
</dbReference>
<feature type="transmembrane region" description="Helical" evidence="18">
    <location>
        <begin position="348"/>
        <end position="374"/>
    </location>
</feature>
<evidence type="ECO:0000256" key="9">
    <source>
        <dbReference type="ARBA" id="ARBA00022777"/>
    </source>
</evidence>
<name>A0A6J8CW29_MYTCO</name>
<keyword evidence="3" id="KW-0245">EGF-like domain</keyword>
<dbReference type="InterPro" id="IPR000742">
    <property type="entry name" value="EGF"/>
</dbReference>
<feature type="chain" id="PRO_5026882859" description="receptor protein-tyrosine kinase" evidence="19">
    <location>
        <begin position="21"/>
        <end position="709"/>
    </location>
</feature>
<evidence type="ECO:0000313" key="21">
    <source>
        <dbReference type="EMBL" id="CAC5399110.1"/>
    </source>
</evidence>
<feature type="binding site" evidence="17">
    <location>
        <position position="449"/>
    </location>
    <ligand>
        <name>ATP</name>
        <dbReference type="ChEBI" id="CHEBI:30616"/>
    </ligand>
</feature>
<dbReference type="OrthoDB" id="4062651at2759"/>
<dbReference type="PROSITE" id="PS00109">
    <property type="entry name" value="PROTEIN_KINASE_TYR"/>
    <property type="match status" value="1"/>
</dbReference>
<evidence type="ECO:0000256" key="1">
    <source>
        <dbReference type="ARBA" id="ARBA00004479"/>
    </source>
</evidence>
<dbReference type="PANTHER" id="PTHR24416:SF611">
    <property type="entry name" value="TYROSINE-PROTEIN KINASE TRANSMEMBRANE RECEPTOR ROR"/>
    <property type="match status" value="1"/>
</dbReference>
<dbReference type="GO" id="GO:0005524">
    <property type="term" value="F:ATP binding"/>
    <property type="evidence" value="ECO:0007669"/>
    <property type="project" value="UniProtKB-UniRule"/>
</dbReference>
<evidence type="ECO:0000259" key="20">
    <source>
        <dbReference type="PROSITE" id="PS50011"/>
    </source>
</evidence>
<dbReference type="FunFam" id="2.170.300.10:FF:000041">
    <property type="entry name" value="Tyrosine protein kinase receptor tie-1, putative"/>
    <property type="match status" value="1"/>
</dbReference>
<evidence type="ECO:0000256" key="2">
    <source>
        <dbReference type="ARBA" id="ARBA00011902"/>
    </source>
</evidence>
<dbReference type="PANTHER" id="PTHR24416">
    <property type="entry name" value="TYROSINE-PROTEIN KINASE RECEPTOR"/>
    <property type="match status" value="1"/>
</dbReference>
<dbReference type="FunFam" id="1.10.510.10:FF:000190">
    <property type="entry name" value="Proto-oncogene tyrosine-protein kinase receptor Ret"/>
    <property type="match status" value="1"/>
</dbReference>
<accession>A0A6J8CW29</accession>
<dbReference type="EC" id="2.7.10.1" evidence="2"/>
<keyword evidence="5 18" id="KW-0812">Transmembrane</keyword>
<dbReference type="PRINTS" id="PR00109">
    <property type="entry name" value="TYRKINASE"/>
</dbReference>
<evidence type="ECO:0000256" key="6">
    <source>
        <dbReference type="ARBA" id="ARBA00022729"/>
    </source>
</evidence>
<evidence type="ECO:0000256" key="18">
    <source>
        <dbReference type="SAM" id="Phobius"/>
    </source>
</evidence>
<keyword evidence="10 17" id="KW-0067">ATP-binding</keyword>
<feature type="signal peptide" evidence="19">
    <location>
        <begin position="1"/>
        <end position="20"/>
    </location>
</feature>
<dbReference type="EMBL" id="CACVKT020005972">
    <property type="protein sequence ID" value="CAC5399110.1"/>
    <property type="molecule type" value="Genomic_DNA"/>
</dbReference>
<dbReference type="GO" id="GO:0007169">
    <property type="term" value="P:cell surface receptor protein tyrosine kinase signaling pathway"/>
    <property type="evidence" value="ECO:0007669"/>
    <property type="project" value="TreeGrafter"/>
</dbReference>
<dbReference type="SMART" id="SM00181">
    <property type="entry name" value="EGF"/>
    <property type="match status" value="7"/>
</dbReference>
<keyword evidence="8 17" id="KW-0547">Nucleotide-binding</keyword>
<gene>
    <name evidence="21" type="ORF">MCOR_33402</name>
</gene>
<dbReference type="PROSITE" id="PS00107">
    <property type="entry name" value="PROTEIN_KINASE_ATP"/>
    <property type="match status" value="1"/>
</dbReference>
<keyword evidence="12 18" id="KW-0472">Membrane</keyword>
<keyword evidence="15" id="KW-0325">Glycoprotein</keyword>
<evidence type="ECO:0000256" key="13">
    <source>
        <dbReference type="ARBA" id="ARBA00023137"/>
    </source>
</evidence>
<keyword evidence="11 18" id="KW-1133">Transmembrane helix</keyword>
<keyword evidence="7" id="KW-0677">Repeat</keyword>
<dbReference type="InterPro" id="IPR050122">
    <property type="entry name" value="RTK"/>
</dbReference>
<evidence type="ECO:0000256" key="7">
    <source>
        <dbReference type="ARBA" id="ARBA00022737"/>
    </source>
</evidence>
<dbReference type="AlphaFoldDB" id="A0A6J8CW29"/>
<evidence type="ECO:0000256" key="5">
    <source>
        <dbReference type="ARBA" id="ARBA00022692"/>
    </source>
</evidence>
<dbReference type="Pfam" id="PF07714">
    <property type="entry name" value="PK_Tyr_Ser-Thr"/>
    <property type="match status" value="1"/>
</dbReference>
<dbReference type="SUPFAM" id="SSF56112">
    <property type="entry name" value="Protein kinase-like (PK-like)"/>
    <property type="match status" value="1"/>
</dbReference>
<evidence type="ECO:0000256" key="16">
    <source>
        <dbReference type="ARBA" id="ARBA00051243"/>
    </source>
</evidence>
<dbReference type="InterPro" id="IPR008266">
    <property type="entry name" value="Tyr_kinase_AS"/>
</dbReference>
<evidence type="ECO:0000256" key="8">
    <source>
        <dbReference type="ARBA" id="ARBA00022741"/>
    </source>
</evidence>
<organism evidence="21 22">
    <name type="scientific">Mytilus coruscus</name>
    <name type="common">Sea mussel</name>
    <dbReference type="NCBI Taxonomy" id="42192"/>
    <lineage>
        <taxon>Eukaryota</taxon>
        <taxon>Metazoa</taxon>
        <taxon>Spiralia</taxon>
        <taxon>Lophotrochozoa</taxon>
        <taxon>Mollusca</taxon>
        <taxon>Bivalvia</taxon>
        <taxon>Autobranchia</taxon>
        <taxon>Pteriomorphia</taxon>
        <taxon>Mytilida</taxon>
        <taxon>Mytiloidea</taxon>
        <taxon>Mytilidae</taxon>
        <taxon>Mytilinae</taxon>
        <taxon>Mytilus</taxon>
    </lineage>
</organism>
<keyword evidence="13" id="KW-0829">Tyrosine-protein kinase</keyword>
<comment type="catalytic activity">
    <reaction evidence="16">
        <text>L-tyrosyl-[protein] + ATP = O-phospho-L-tyrosyl-[protein] + ADP + H(+)</text>
        <dbReference type="Rhea" id="RHEA:10596"/>
        <dbReference type="Rhea" id="RHEA-COMP:10136"/>
        <dbReference type="Rhea" id="RHEA-COMP:20101"/>
        <dbReference type="ChEBI" id="CHEBI:15378"/>
        <dbReference type="ChEBI" id="CHEBI:30616"/>
        <dbReference type="ChEBI" id="CHEBI:46858"/>
        <dbReference type="ChEBI" id="CHEBI:61978"/>
        <dbReference type="ChEBI" id="CHEBI:456216"/>
        <dbReference type="EC" id="2.7.10.1"/>
    </reaction>
</comment>
<proteinExistence type="predicted"/>
<keyword evidence="14" id="KW-1015">Disulfide bond</keyword>
<reference evidence="21 22" key="1">
    <citation type="submission" date="2020-06" db="EMBL/GenBank/DDBJ databases">
        <authorList>
            <person name="Li R."/>
            <person name="Bekaert M."/>
        </authorList>
    </citation>
    <scope>NUCLEOTIDE SEQUENCE [LARGE SCALE GENOMIC DNA]</scope>
    <source>
        <strain evidence="22">wild</strain>
    </source>
</reference>